<dbReference type="GO" id="GO:0016757">
    <property type="term" value="F:glycosyltransferase activity"/>
    <property type="evidence" value="ECO:0007669"/>
    <property type="project" value="UniProtKB-KW"/>
</dbReference>
<evidence type="ECO:0000313" key="2">
    <source>
        <dbReference type="EMBL" id="ACM28445.1"/>
    </source>
</evidence>
<dbReference type="EMBL" id="CP000628">
    <property type="protein sequence ID" value="ACM28445.1"/>
    <property type="molecule type" value="Genomic_DNA"/>
</dbReference>
<proteinExistence type="predicted"/>
<evidence type="ECO:0000256" key="1">
    <source>
        <dbReference type="ARBA" id="ARBA00022679"/>
    </source>
</evidence>
<dbReference type="RefSeq" id="WP_012652947.1">
    <property type="nucleotide sequence ID" value="NC_011985.1"/>
</dbReference>
<protein>
    <submittedName>
        <fullName evidence="2">Mannosyltransferase B</fullName>
    </submittedName>
</protein>
<dbReference type="HOGENOM" id="CLU_061541_1_0_5"/>
<evidence type="ECO:0000313" key="3">
    <source>
        <dbReference type="Proteomes" id="UP000001600"/>
    </source>
</evidence>
<dbReference type="Pfam" id="PF13692">
    <property type="entry name" value="Glyco_trans_1_4"/>
    <property type="match status" value="1"/>
</dbReference>
<keyword evidence="2" id="KW-0328">Glycosyltransferase</keyword>
<gene>
    <name evidence="2" type="ordered locus">Arad_4831</name>
</gene>
<dbReference type="AlphaFoldDB" id="B9JEA0"/>
<dbReference type="STRING" id="311403.Arad_4831"/>
<accession>B9JEA0</accession>
<dbReference type="CAZy" id="GT4">
    <property type="family name" value="Glycosyltransferase Family 4"/>
</dbReference>
<dbReference type="SUPFAM" id="SSF53756">
    <property type="entry name" value="UDP-Glycosyltransferase/glycogen phosphorylase"/>
    <property type="match status" value="1"/>
</dbReference>
<dbReference type="eggNOG" id="COG0438">
    <property type="taxonomic scope" value="Bacteria"/>
</dbReference>
<dbReference type="PANTHER" id="PTHR46401">
    <property type="entry name" value="GLYCOSYLTRANSFERASE WBBK-RELATED"/>
    <property type="match status" value="1"/>
</dbReference>
<dbReference type="Gene3D" id="3.40.50.2000">
    <property type="entry name" value="Glycogen Phosphorylase B"/>
    <property type="match status" value="1"/>
</dbReference>
<dbReference type="KEGG" id="ara:Arad_4831"/>
<dbReference type="PANTHER" id="PTHR46401:SF2">
    <property type="entry name" value="GLYCOSYLTRANSFERASE WBBK-RELATED"/>
    <property type="match status" value="1"/>
</dbReference>
<reference evidence="2 3" key="1">
    <citation type="journal article" date="2009" name="J. Bacteriol.">
        <title>Genome sequences of three Agrobacterium biovars help elucidate the evolution of multichromosome genomes in bacteria.</title>
        <authorList>
            <person name="Slater S.C."/>
            <person name="Goldman B.S."/>
            <person name="Goodner B."/>
            <person name="Setubal J.C."/>
            <person name="Farrand S.K."/>
            <person name="Nester E.W."/>
            <person name="Burr T.J."/>
            <person name="Banta L."/>
            <person name="Dickerman A.W."/>
            <person name="Paulsen I."/>
            <person name="Otten L."/>
            <person name="Suen G."/>
            <person name="Welch R."/>
            <person name="Almeida N.F."/>
            <person name="Arnold F."/>
            <person name="Burton O.T."/>
            <person name="Du Z."/>
            <person name="Ewing A."/>
            <person name="Godsy E."/>
            <person name="Heisel S."/>
            <person name="Houmiel K.L."/>
            <person name="Jhaveri J."/>
            <person name="Lu J."/>
            <person name="Miller N.M."/>
            <person name="Norton S."/>
            <person name="Chen Q."/>
            <person name="Phoolcharoen W."/>
            <person name="Ohlin V."/>
            <person name="Ondrusek D."/>
            <person name="Pride N."/>
            <person name="Stricklin S.L."/>
            <person name="Sun J."/>
            <person name="Wheeler C."/>
            <person name="Wilson L."/>
            <person name="Zhu H."/>
            <person name="Wood D.W."/>
        </authorList>
    </citation>
    <scope>NUCLEOTIDE SEQUENCE [LARGE SCALE GENOMIC DNA]</scope>
    <source>
        <strain evidence="3">K84 / ATCC BAA-868</strain>
    </source>
</reference>
<name>B9JEA0_RHIR8</name>
<sequence length="325" mass="35775">MRVLLTTYHQAFLSPGGGETELHQLAEYINDVGVRADLYGPTSRRLSAYDAVIHFSAHGGGEDLLRDVKAAEKPIVLIPNFNFFDQQHKAHDVVQRHLDLADLVILRADAEKVACLESFSVDSSKIAVVPAGIAPSFGKPAEAGLFQSAYGIDRYVLWVGQIAEHKRQLEAIEALRDFEIPLVFIGGYADKHYYDKCRAAADDNVRFLPYVQPASEILRSAMQSCSAYLELGDDYPGFSAIEAALAGAPLVLADHSWSREIFGDEPTYLEGSSSEALRNAIHIATQKQKGGLVARIRQHYVQPVPTKALLALLSTTLEQWNKAIK</sequence>
<organism evidence="2 3">
    <name type="scientific">Rhizobium rhizogenes (strain K84 / ATCC BAA-868)</name>
    <name type="common">Agrobacterium radiobacter</name>
    <dbReference type="NCBI Taxonomy" id="311403"/>
    <lineage>
        <taxon>Bacteria</taxon>
        <taxon>Pseudomonadati</taxon>
        <taxon>Pseudomonadota</taxon>
        <taxon>Alphaproteobacteria</taxon>
        <taxon>Hyphomicrobiales</taxon>
        <taxon>Rhizobiaceae</taxon>
        <taxon>Rhizobium/Agrobacterium group</taxon>
        <taxon>Rhizobium</taxon>
    </lineage>
</organism>
<dbReference type="Proteomes" id="UP000001600">
    <property type="component" value="Chromosome 1"/>
</dbReference>
<dbReference type="GO" id="GO:0009103">
    <property type="term" value="P:lipopolysaccharide biosynthetic process"/>
    <property type="evidence" value="ECO:0007669"/>
    <property type="project" value="TreeGrafter"/>
</dbReference>
<keyword evidence="1 2" id="KW-0808">Transferase</keyword>